<protein>
    <submittedName>
        <fullName evidence="5">KH domain-containing protein HEN4</fullName>
    </submittedName>
</protein>
<proteinExistence type="predicted"/>
<feature type="domain" description="K Homology" evidence="4">
    <location>
        <begin position="143"/>
        <end position="217"/>
    </location>
</feature>
<dbReference type="GO" id="GO:0003723">
    <property type="term" value="F:RNA binding"/>
    <property type="evidence" value="ECO:0007669"/>
    <property type="project" value="UniProtKB-UniRule"/>
</dbReference>
<keyword evidence="2" id="KW-0694">RNA-binding</keyword>
<dbReference type="PROSITE" id="PS50084">
    <property type="entry name" value="KH_TYPE_1"/>
    <property type="match status" value="5"/>
</dbReference>
<dbReference type="OrthoDB" id="442947at2759"/>
<keyword evidence="6" id="KW-1185">Reference proteome</keyword>
<dbReference type="Gene3D" id="3.30.310.210">
    <property type="match status" value="1"/>
</dbReference>
<keyword evidence="1" id="KW-0677">Repeat</keyword>
<feature type="domain" description="K Homology" evidence="4">
    <location>
        <begin position="30"/>
        <end position="133"/>
    </location>
</feature>
<organism evidence="5 6">
    <name type="scientific">Senna tora</name>
    <dbReference type="NCBI Taxonomy" id="362788"/>
    <lineage>
        <taxon>Eukaryota</taxon>
        <taxon>Viridiplantae</taxon>
        <taxon>Streptophyta</taxon>
        <taxon>Embryophyta</taxon>
        <taxon>Tracheophyta</taxon>
        <taxon>Spermatophyta</taxon>
        <taxon>Magnoliopsida</taxon>
        <taxon>eudicotyledons</taxon>
        <taxon>Gunneridae</taxon>
        <taxon>Pentapetalae</taxon>
        <taxon>rosids</taxon>
        <taxon>fabids</taxon>
        <taxon>Fabales</taxon>
        <taxon>Fabaceae</taxon>
        <taxon>Caesalpinioideae</taxon>
        <taxon>Cassia clade</taxon>
        <taxon>Senna</taxon>
    </lineage>
</organism>
<reference evidence="5" key="1">
    <citation type="submission" date="2020-09" db="EMBL/GenBank/DDBJ databases">
        <title>Genome-Enabled Discovery of Anthraquinone Biosynthesis in Senna tora.</title>
        <authorList>
            <person name="Kang S.-H."/>
            <person name="Pandey R.P."/>
            <person name="Lee C.-M."/>
            <person name="Sim J.-S."/>
            <person name="Jeong J.-T."/>
            <person name="Choi B.-S."/>
            <person name="Jung M."/>
            <person name="Ginzburg D."/>
            <person name="Zhao K."/>
            <person name="Won S.Y."/>
            <person name="Oh T.-J."/>
            <person name="Yu Y."/>
            <person name="Kim N.-H."/>
            <person name="Lee O.R."/>
            <person name="Lee T.-H."/>
            <person name="Bashyal P."/>
            <person name="Kim T.-S."/>
            <person name="Lee W.-H."/>
            <person name="Kawkins C."/>
            <person name="Kim C.-K."/>
            <person name="Kim J.S."/>
            <person name="Ahn B.O."/>
            <person name="Rhee S.Y."/>
            <person name="Sohng J.K."/>
        </authorList>
    </citation>
    <scope>NUCLEOTIDE SEQUENCE</scope>
    <source>
        <tissue evidence="5">Leaf</tissue>
    </source>
</reference>
<feature type="region of interest" description="Disordered" evidence="3">
    <location>
        <begin position="490"/>
        <end position="524"/>
    </location>
</feature>
<sequence length="615" mass="64888">MADPNPYSANGPSKRSKPKPTPPPLTVPPGHVAFRMLCHASRIGGVIGKSGAVIKNLQQVTGARIRVDDAPPESPDRVVVIVAPASIGGKVFLGKPAEQNGYNGNGEEENGVEVSKAQEALLKVFERVLEVAAETDGIDVRDGLVSCRLLVDTILVGSIIGKGGKVVEKIRKDTGCRIRALRELVLDNASSSDEVVEIEGKVSSVKKALLAVSHRLQDKTMMMGSKPHEVVQRETSVVVPHENLGDLHVERHLQGSSDSYASGVHSLSTDFNRVSSLDPKSPRQEITFRVLCSNDRVGSVIGKGGSIIKALRNESGANIVVGPSVAECEDRVVTVTASEIPESRYSPAQRAAVLVFSRSVEAGFGNGLGLGSNGRSSVTARIVVPSNQVGCLLGKGGAIVSEMRKETGTSIRVIGTDQVPKCASDNDQVVQISGEFSNVQEALYKATGRLRDNIFASTHNNAGTRNISALHDASPYGKLGDSVALGAQPTAGISHNMSNHTSSQSIDHLGHSSSPGRWTPQTVSRGIDDVGRRLTSLKGLGSTTVEVLVADDVIGSVYGENGSNLARLRQISGATVIVHEPRPGTRDRTVVISGTPDETRAAQSLLQAFILTESP</sequence>
<dbReference type="AlphaFoldDB" id="A0A834XGW7"/>
<dbReference type="CDD" id="cd22460">
    <property type="entry name" value="KH-I_PEPPER_rpt2_like"/>
    <property type="match status" value="2"/>
</dbReference>
<accession>A0A834XGW7</accession>
<dbReference type="CDD" id="cd22462">
    <property type="entry name" value="KH-I_HEN4_like_rpt5"/>
    <property type="match status" value="1"/>
</dbReference>
<dbReference type="SUPFAM" id="SSF54791">
    <property type="entry name" value="Eukaryotic type KH-domain (KH-domain type I)"/>
    <property type="match status" value="5"/>
</dbReference>
<feature type="domain" description="K Homology" evidence="4">
    <location>
        <begin position="376"/>
        <end position="451"/>
    </location>
</feature>
<feature type="region of interest" description="Disordered" evidence="3">
    <location>
        <begin position="1"/>
        <end position="27"/>
    </location>
</feature>
<dbReference type="Pfam" id="PF00013">
    <property type="entry name" value="KH_1"/>
    <property type="match status" value="5"/>
</dbReference>
<evidence type="ECO:0000259" key="4">
    <source>
        <dbReference type="SMART" id="SM00322"/>
    </source>
</evidence>
<dbReference type="Gene3D" id="3.30.1370.10">
    <property type="entry name" value="K Homology domain, type 1"/>
    <property type="match status" value="3"/>
</dbReference>
<dbReference type="InterPro" id="IPR036612">
    <property type="entry name" value="KH_dom_type_1_sf"/>
</dbReference>
<dbReference type="Proteomes" id="UP000634136">
    <property type="component" value="Unassembled WGS sequence"/>
</dbReference>
<name>A0A834XGW7_9FABA</name>
<dbReference type="CDD" id="cd22459">
    <property type="entry name" value="KH-I_PEPPER_rpt1_like"/>
    <property type="match status" value="2"/>
</dbReference>
<feature type="compositionally biased region" description="Polar residues" evidence="3">
    <location>
        <begin position="491"/>
        <end position="524"/>
    </location>
</feature>
<feature type="domain" description="K Homology" evidence="4">
    <location>
        <begin position="284"/>
        <end position="360"/>
    </location>
</feature>
<evidence type="ECO:0000256" key="1">
    <source>
        <dbReference type="ARBA" id="ARBA00022737"/>
    </source>
</evidence>
<comment type="caution">
    <text evidence="5">The sequence shown here is derived from an EMBL/GenBank/DDBJ whole genome shotgun (WGS) entry which is preliminary data.</text>
</comment>
<dbReference type="InterPro" id="IPR004088">
    <property type="entry name" value="KH_dom_type_1"/>
</dbReference>
<dbReference type="InterPro" id="IPR004087">
    <property type="entry name" value="KH_dom"/>
</dbReference>
<feature type="domain" description="K Homology" evidence="4">
    <location>
        <begin position="541"/>
        <end position="611"/>
    </location>
</feature>
<dbReference type="SMART" id="SM00322">
    <property type="entry name" value="KH"/>
    <property type="match status" value="5"/>
</dbReference>
<gene>
    <name evidence="5" type="ORF">G2W53_005326</name>
</gene>
<evidence type="ECO:0000256" key="3">
    <source>
        <dbReference type="SAM" id="MobiDB-lite"/>
    </source>
</evidence>
<evidence type="ECO:0000313" key="5">
    <source>
        <dbReference type="EMBL" id="KAF7843028.1"/>
    </source>
</evidence>
<evidence type="ECO:0000313" key="6">
    <source>
        <dbReference type="Proteomes" id="UP000634136"/>
    </source>
</evidence>
<evidence type="ECO:0000256" key="2">
    <source>
        <dbReference type="PROSITE-ProRule" id="PRU00117"/>
    </source>
</evidence>
<dbReference type="PANTHER" id="PTHR10288">
    <property type="entry name" value="KH DOMAIN CONTAINING RNA BINDING PROTEIN"/>
    <property type="match status" value="1"/>
</dbReference>
<dbReference type="EMBL" id="JAAIUW010000002">
    <property type="protein sequence ID" value="KAF7843028.1"/>
    <property type="molecule type" value="Genomic_DNA"/>
</dbReference>